<organism evidence="2 3">
    <name type="scientific">Hyaloscypha variabilis (strain UAMH 11265 / GT02V1 / F)</name>
    <name type="common">Meliniomyces variabilis</name>
    <dbReference type="NCBI Taxonomy" id="1149755"/>
    <lineage>
        <taxon>Eukaryota</taxon>
        <taxon>Fungi</taxon>
        <taxon>Dikarya</taxon>
        <taxon>Ascomycota</taxon>
        <taxon>Pezizomycotina</taxon>
        <taxon>Leotiomycetes</taxon>
        <taxon>Helotiales</taxon>
        <taxon>Hyaloscyphaceae</taxon>
        <taxon>Hyaloscypha</taxon>
        <taxon>Hyaloscypha variabilis</taxon>
    </lineage>
</organism>
<reference evidence="2 3" key="1">
    <citation type="submission" date="2016-04" db="EMBL/GenBank/DDBJ databases">
        <title>A degradative enzymes factory behind the ericoid mycorrhizal symbiosis.</title>
        <authorList>
            <consortium name="DOE Joint Genome Institute"/>
            <person name="Martino E."/>
            <person name="Morin E."/>
            <person name="Grelet G."/>
            <person name="Kuo A."/>
            <person name="Kohler A."/>
            <person name="Daghino S."/>
            <person name="Barry K."/>
            <person name="Choi C."/>
            <person name="Cichocki N."/>
            <person name="Clum A."/>
            <person name="Copeland A."/>
            <person name="Hainaut M."/>
            <person name="Haridas S."/>
            <person name="Labutti K."/>
            <person name="Lindquist E."/>
            <person name="Lipzen A."/>
            <person name="Khouja H.-R."/>
            <person name="Murat C."/>
            <person name="Ohm R."/>
            <person name="Olson A."/>
            <person name="Spatafora J."/>
            <person name="Veneault-Fourrey C."/>
            <person name="Henrissat B."/>
            <person name="Grigoriev I."/>
            <person name="Martin F."/>
            <person name="Perotto S."/>
        </authorList>
    </citation>
    <scope>NUCLEOTIDE SEQUENCE [LARGE SCALE GENOMIC DNA]</scope>
    <source>
        <strain evidence="2 3">F</strain>
    </source>
</reference>
<dbReference type="EMBL" id="KZ613949">
    <property type="protein sequence ID" value="PMD37148.1"/>
    <property type="molecule type" value="Genomic_DNA"/>
</dbReference>
<sequence>MHFAISSAALTAGFLFLTPTNAFWRMPCRERSGLARIDPLVSPGSISQHAHAIHGSAGFGIDASYNDLIAGSCTSCQVTQDKSAYWTPALYFQNAAGEFQLVDQVGGMLAYYLLYPNAGNTSLSAFPENFQMIAGNTNQRNFTYPVPDIPKSNWNVAPYNTQAFLEQAALGFNCLNYAITPEGSLYRHFLPDKAYLDANCLDGLRLELMFPSCWDGQSFEIKDQKEHVAYPSEVMTGTCPSGFPIRLPSLFYETIWNTYEFVGQAGQFLVANGDPTGFGYHGDFMMGWDPVFLQDAVNTCTNPSGQIEDCPLFNIQDEYTTCNITLPSALVSENVVGPISSLPGNVPIASGPAPANGATAGSPVTGAPPAASSAASAIPVPTLSYSAGQSLASTDTYIPGGIFAVSVPTSTTIAAPAITTPPVAAASNTESFFSTEYTTSGRAVLEVLWVEEIVTVTDPVTTTVVVPGRKRHLRRHMHGQQ</sequence>
<keyword evidence="3" id="KW-1185">Reference proteome</keyword>
<accession>A0A2J6RF63</accession>
<dbReference type="Pfam" id="PF09362">
    <property type="entry name" value="DUF1996"/>
    <property type="match status" value="1"/>
</dbReference>
<dbReference type="PANTHER" id="PTHR43662">
    <property type="match status" value="1"/>
</dbReference>
<dbReference type="InterPro" id="IPR018535">
    <property type="entry name" value="DUF1996"/>
</dbReference>
<dbReference type="OrthoDB" id="74764at2759"/>
<protein>
    <recommendedName>
        <fullName evidence="1">DUF1996 domain-containing protein</fullName>
    </recommendedName>
</protein>
<proteinExistence type="predicted"/>
<evidence type="ECO:0000313" key="2">
    <source>
        <dbReference type="EMBL" id="PMD37148.1"/>
    </source>
</evidence>
<dbReference type="STRING" id="1149755.A0A2J6RF63"/>
<gene>
    <name evidence="2" type="ORF">L207DRAFT_71340</name>
</gene>
<evidence type="ECO:0000259" key="1">
    <source>
        <dbReference type="Pfam" id="PF09362"/>
    </source>
</evidence>
<evidence type="ECO:0000313" key="3">
    <source>
        <dbReference type="Proteomes" id="UP000235786"/>
    </source>
</evidence>
<dbReference type="PANTHER" id="PTHR43662:SF7">
    <property type="entry name" value="DUF1996 DOMAIN-CONTAINING PROTEIN"/>
    <property type="match status" value="1"/>
</dbReference>
<dbReference type="AlphaFoldDB" id="A0A2J6RF63"/>
<dbReference type="Proteomes" id="UP000235786">
    <property type="component" value="Unassembled WGS sequence"/>
</dbReference>
<name>A0A2J6RF63_HYAVF</name>
<feature type="domain" description="DUF1996" evidence="1">
    <location>
        <begin position="38"/>
        <end position="288"/>
    </location>
</feature>